<evidence type="ECO:0000256" key="4">
    <source>
        <dbReference type="ARBA" id="ARBA00022827"/>
    </source>
</evidence>
<keyword evidence="4" id="KW-0274">FAD</keyword>
<name>A0AAD9YPE1_COLKA</name>
<dbReference type="GO" id="GO:0019478">
    <property type="term" value="P:D-amino acid catabolic process"/>
    <property type="evidence" value="ECO:0007669"/>
    <property type="project" value="TreeGrafter"/>
</dbReference>
<evidence type="ECO:0000313" key="7">
    <source>
        <dbReference type="EMBL" id="KAK2770924.1"/>
    </source>
</evidence>
<protein>
    <submittedName>
        <fullName evidence="7">FAD dependent oxidoreductase superfamily protein</fullName>
    </submittedName>
</protein>
<evidence type="ECO:0000256" key="2">
    <source>
        <dbReference type="ARBA" id="ARBA00006730"/>
    </source>
</evidence>
<feature type="domain" description="FAD dependent oxidoreductase" evidence="6">
    <location>
        <begin position="25"/>
        <end position="233"/>
    </location>
</feature>
<dbReference type="AlphaFoldDB" id="A0AAD9YPE1"/>
<dbReference type="InterPro" id="IPR006076">
    <property type="entry name" value="FAD-dep_OxRdtase"/>
</dbReference>
<dbReference type="SUPFAM" id="SSF51971">
    <property type="entry name" value="Nucleotide-binding domain"/>
    <property type="match status" value="1"/>
</dbReference>
<organism evidence="7 8">
    <name type="scientific">Colletotrichum kahawae</name>
    <name type="common">Coffee berry disease fungus</name>
    <dbReference type="NCBI Taxonomy" id="34407"/>
    <lineage>
        <taxon>Eukaryota</taxon>
        <taxon>Fungi</taxon>
        <taxon>Dikarya</taxon>
        <taxon>Ascomycota</taxon>
        <taxon>Pezizomycotina</taxon>
        <taxon>Sordariomycetes</taxon>
        <taxon>Hypocreomycetidae</taxon>
        <taxon>Glomerellales</taxon>
        <taxon>Glomerellaceae</taxon>
        <taxon>Colletotrichum</taxon>
        <taxon>Colletotrichum gloeosporioides species complex</taxon>
    </lineage>
</organism>
<dbReference type="EMBL" id="VYYT01000089">
    <property type="protein sequence ID" value="KAK2770924.1"/>
    <property type="molecule type" value="Genomic_DNA"/>
</dbReference>
<dbReference type="PANTHER" id="PTHR11530:SF11">
    <property type="entry name" value="D-ASPARTATE OXIDASE"/>
    <property type="match status" value="1"/>
</dbReference>
<comment type="caution">
    <text evidence="7">The sequence shown here is derived from an EMBL/GenBank/DDBJ whole genome shotgun (WGS) entry which is preliminary data.</text>
</comment>
<dbReference type="Pfam" id="PF01266">
    <property type="entry name" value="DAO"/>
    <property type="match status" value="1"/>
</dbReference>
<evidence type="ECO:0000313" key="8">
    <source>
        <dbReference type="Proteomes" id="UP001281614"/>
    </source>
</evidence>
<dbReference type="GO" id="GO:0071949">
    <property type="term" value="F:FAD binding"/>
    <property type="evidence" value="ECO:0007669"/>
    <property type="project" value="InterPro"/>
</dbReference>
<dbReference type="Proteomes" id="UP001281614">
    <property type="component" value="Unassembled WGS sequence"/>
</dbReference>
<evidence type="ECO:0000256" key="3">
    <source>
        <dbReference type="ARBA" id="ARBA00022630"/>
    </source>
</evidence>
<keyword evidence="3" id="KW-0285">Flavoprotein</keyword>
<gene>
    <name evidence="7" type="ORF">CKAH01_14591</name>
</gene>
<dbReference type="InterPro" id="IPR023209">
    <property type="entry name" value="DAO"/>
</dbReference>
<dbReference type="GO" id="GO:0005737">
    <property type="term" value="C:cytoplasm"/>
    <property type="evidence" value="ECO:0007669"/>
    <property type="project" value="TreeGrafter"/>
</dbReference>
<evidence type="ECO:0000256" key="1">
    <source>
        <dbReference type="ARBA" id="ARBA00001974"/>
    </source>
</evidence>
<sequence length="248" mass="27770">MQLEGLMGFWRLAETNPESSDLPEGAIYGMEYKTVVLTPQKFLLWLYERLRKRGIEFLRTRVSALADLNGLGHDVLINATGIGAETLVDVQEENLVMNRLQCVVAKAPDTYNQLFIRRGHGGYYSTAFSRGDGTVYCGGVLTQEDRSLAVSEDQRNTICRNAHLNQPHVFPSPDPKDWPILYDHVGLHATMDRKVGGVRCEKETIDGQRVVHAYGQNAGGYGYSFGLAREVVRLTEDYLFELPASSKI</sequence>
<dbReference type="PANTHER" id="PTHR11530">
    <property type="entry name" value="D-AMINO ACID OXIDASE"/>
    <property type="match status" value="1"/>
</dbReference>
<evidence type="ECO:0000259" key="6">
    <source>
        <dbReference type="Pfam" id="PF01266"/>
    </source>
</evidence>
<dbReference type="SUPFAM" id="SSF54373">
    <property type="entry name" value="FAD-linked reductases, C-terminal domain"/>
    <property type="match status" value="1"/>
</dbReference>
<keyword evidence="8" id="KW-1185">Reference proteome</keyword>
<dbReference type="GO" id="GO:0003884">
    <property type="term" value="F:D-amino-acid oxidase activity"/>
    <property type="evidence" value="ECO:0007669"/>
    <property type="project" value="InterPro"/>
</dbReference>
<reference evidence="7" key="1">
    <citation type="submission" date="2023-02" db="EMBL/GenBank/DDBJ databases">
        <title>Colletotrichum kahawae CIFC_Que2 genome sequencing and assembly.</title>
        <authorList>
            <person name="Baroncelli R."/>
        </authorList>
    </citation>
    <scope>NUCLEOTIDE SEQUENCE</scope>
    <source>
        <strain evidence="7">CIFC_Que2</strain>
    </source>
</reference>
<comment type="cofactor">
    <cofactor evidence="1">
        <name>FAD</name>
        <dbReference type="ChEBI" id="CHEBI:57692"/>
    </cofactor>
</comment>
<dbReference type="Gene3D" id="3.40.50.720">
    <property type="entry name" value="NAD(P)-binding Rossmann-like Domain"/>
    <property type="match status" value="2"/>
</dbReference>
<evidence type="ECO:0000256" key="5">
    <source>
        <dbReference type="ARBA" id="ARBA00023002"/>
    </source>
</evidence>
<accession>A0AAD9YPE1</accession>
<comment type="similarity">
    <text evidence="2">Belongs to the DAMOX/DASOX family.</text>
</comment>
<proteinExistence type="inferred from homology"/>
<keyword evidence="5" id="KW-0560">Oxidoreductase</keyword>